<feature type="signal peptide" evidence="1">
    <location>
        <begin position="1"/>
        <end position="24"/>
    </location>
</feature>
<proteinExistence type="predicted"/>
<sequence>MSVASISLLSVVAVLCSMFAVSASMPTGLRLDSYSEDQVKGCYIHNQTLGVCFELEKDSMKITKTNGEQVVFYTKLGHDMLYYQILDQGFIGHGRNMTYVPDYIPRMPQDLREYLKQITEGSPTEREAVKIHYQEAVSELHYVPEIQLLELVSHGLTTNSTQVEILKPFHALCFNLLKTANIQIPSELRALHDLDEDPSRQRRCQSLKYNRHNKCLGMCGLGCWCWRIVCGDCCWNRGCYEHDLCCRHDWWSTACLLPFVSFSCSGFSEYPGCLY</sequence>
<evidence type="ECO:0000313" key="3">
    <source>
        <dbReference type="Proteomes" id="UP001159405"/>
    </source>
</evidence>
<protein>
    <submittedName>
        <fullName evidence="2">Uncharacterized protein</fullName>
    </submittedName>
</protein>
<gene>
    <name evidence="2" type="ORF">PLOB_00020650</name>
</gene>
<name>A0ABN8NLU0_9CNID</name>
<keyword evidence="1" id="KW-0732">Signal</keyword>
<accession>A0ABN8NLU0</accession>
<comment type="caution">
    <text evidence="2">The sequence shown here is derived from an EMBL/GenBank/DDBJ whole genome shotgun (WGS) entry which is preliminary data.</text>
</comment>
<dbReference type="Proteomes" id="UP001159405">
    <property type="component" value="Unassembled WGS sequence"/>
</dbReference>
<keyword evidence="3" id="KW-1185">Reference proteome</keyword>
<dbReference type="EMBL" id="CALNXK010000024">
    <property type="protein sequence ID" value="CAH3111837.1"/>
    <property type="molecule type" value="Genomic_DNA"/>
</dbReference>
<reference evidence="2 3" key="1">
    <citation type="submission" date="2022-05" db="EMBL/GenBank/DDBJ databases">
        <authorList>
            <consortium name="Genoscope - CEA"/>
            <person name="William W."/>
        </authorList>
    </citation>
    <scope>NUCLEOTIDE SEQUENCE [LARGE SCALE GENOMIC DNA]</scope>
</reference>
<evidence type="ECO:0000313" key="2">
    <source>
        <dbReference type="EMBL" id="CAH3111837.1"/>
    </source>
</evidence>
<organism evidence="2 3">
    <name type="scientific">Porites lobata</name>
    <dbReference type="NCBI Taxonomy" id="104759"/>
    <lineage>
        <taxon>Eukaryota</taxon>
        <taxon>Metazoa</taxon>
        <taxon>Cnidaria</taxon>
        <taxon>Anthozoa</taxon>
        <taxon>Hexacorallia</taxon>
        <taxon>Scleractinia</taxon>
        <taxon>Fungiina</taxon>
        <taxon>Poritidae</taxon>
        <taxon>Porites</taxon>
    </lineage>
</organism>
<feature type="chain" id="PRO_5047007340" evidence="1">
    <location>
        <begin position="25"/>
        <end position="275"/>
    </location>
</feature>
<evidence type="ECO:0000256" key="1">
    <source>
        <dbReference type="SAM" id="SignalP"/>
    </source>
</evidence>